<evidence type="ECO:0000256" key="1">
    <source>
        <dbReference type="SAM" id="SignalP"/>
    </source>
</evidence>
<dbReference type="Proteomes" id="UP000190027">
    <property type="component" value="Unassembled WGS sequence"/>
</dbReference>
<evidence type="ECO:0008006" key="4">
    <source>
        <dbReference type="Google" id="ProtNLM"/>
    </source>
</evidence>
<sequence length="119" mass="13541">MRILAIACSLFMLLSLYACGGSYRQISTMNQNEIDKVEQIKHSYAKCIVQKSLDLDDGKIDPKLIVDASSKDCNDQLVQMALDLKRRDFAPIQVDQYVEEAKTEGKRKALEAILRMRTQ</sequence>
<dbReference type="PROSITE" id="PS51257">
    <property type="entry name" value="PROKAR_LIPOPROTEIN"/>
    <property type="match status" value="1"/>
</dbReference>
<organism evidence="2 3">
    <name type="scientific">Paucidesulfovibrio gracilis DSM 16080</name>
    <dbReference type="NCBI Taxonomy" id="1121449"/>
    <lineage>
        <taxon>Bacteria</taxon>
        <taxon>Pseudomonadati</taxon>
        <taxon>Thermodesulfobacteriota</taxon>
        <taxon>Desulfovibrionia</taxon>
        <taxon>Desulfovibrionales</taxon>
        <taxon>Desulfovibrionaceae</taxon>
        <taxon>Paucidesulfovibrio</taxon>
    </lineage>
</organism>
<dbReference type="EMBL" id="FUYC01000008">
    <property type="protein sequence ID" value="SKA85466.1"/>
    <property type="molecule type" value="Genomic_DNA"/>
</dbReference>
<feature type="signal peptide" evidence="1">
    <location>
        <begin position="1"/>
        <end position="20"/>
    </location>
</feature>
<gene>
    <name evidence="2" type="ORF">SAMN02745704_01867</name>
</gene>
<reference evidence="2 3" key="1">
    <citation type="submission" date="2017-02" db="EMBL/GenBank/DDBJ databases">
        <authorList>
            <person name="Peterson S.W."/>
        </authorList>
    </citation>
    <scope>NUCLEOTIDE SEQUENCE [LARGE SCALE GENOMIC DNA]</scope>
    <source>
        <strain evidence="2 3">DSM 16080</strain>
    </source>
</reference>
<protein>
    <recommendedName>
        <fullName evidence="4">Lipoprotein</fullName>
    </recommendedName>
</protein>
<evidence type="ECO:0000313" key="2">
    <source>
        <dbReference type="EMBL" id="SKA85466.1"/>
    </source>
</evidence>
<proteinExistence type="predicted"/>
<feature type="chain" id="PRO_5012346090" description="Lipoprotein" evidence="1">
    <location>
        <begin position="21"/>
        <end position="119"/>
    </location>
</feature>
<dbReference type="RefSeq" id="WP_078717426.1">
    <property type="nucleotide sequence ID" value="NZ_FUYC01000008.1"/>
</dbReference>
<evidence type="ECO:0000313" key="3">
    <source>
        <dbReference type="Proteomes" id="UP000190027"/>
    </source>
</evidence>
<keyword evidence="3" id="KW-1185">Reference proteome</keyword>
<keyword evidence="1" id="KW-0732">Signal</keyword>
<name>A0A1T4X7E4_9BACT</name>
<accession>A0A1T4X7E4</accession>
<dbReference type="AlphaFoldDB" id="A0A1T4X7E4"/>